<gene>
    <name evidence="1" type="ORF">SAMN02982931_03432</name>
</gene>
<dbReference type="RefSeq" id="WP_175478495.1">
    <property type="nucleotide sequence ID" value="NZ_FMXQ01000007.1"/>
</dbReference>
<keyword evidence="2" id="KW-1185">Reference proteome</keyword>
<dbReference type="AlphaFoldDB" id="A0A1G6DIE5"/>
<proteinExistence type="predicted"/>
<evidence type="ECO:0008006" key="3">
    <source>
        <dbReference type="Google" id="ProtNLM"/>
    </source>
</evidence>
<evidence type="ECO:0000313" key="1">
    <source>
        <dbReference type="EMBL" id="SDB44869.1"/>
    </source>
</evidence>
<dbReference type="PIRSF" id="PIRSF031878">
    <property type="entry name" value="UCP031878"/>
    <property type="match status" value="1"/>
</dbReference>
<organism evidence="1 2">
    <name type="scientific">Bauldia litoralis</name>
    <dbReference type="NCBI Taxonomy" id="665467"/>
    <lineage>
        <taxon>Bacteria</taxon>
        <taxon>Pseudomonadati</taxon>
        <taxon>Pseudomonadota</taxon>
        <taxon>Alphaproteobacteria</taxon>
        <taxon>Hyphomicrobiales</taxon>
        <taxon>Kaistiaceae</taxon>
        <taxon>Bauldia</taxon>
    </lineage>
</organism>
<dbReference type="EMBL" id="FMXQ01000007">
    <property type="protein sequence ID" value="SDB44869.1"/>
    <property type="molecule type" value="Genomic_DNA"/>
</dbReference>
<dbReference type="Proteomes" id="UP000199071">
    <property type="component" value="Unassembled WGS sequence"/>
</dbReference>
<dbReference type="InterPro" id="IPR009922">
    <property type="entry name" value="DUF1457"/>
</dbReference>
<name>A0A1G6DIE5_9HYPH</name>
<dbReference type="STRING" id="665467.SAMN02982931_03432"/>
<dbReference type="Pfam" id="PF07310">
    <property type="entry name" value="PAS_5"/>
    <property type="match status" value="1"/>
</dbReference>
<sequence length="202" mass="22744">MKHETSRQLYDYWDRVRDGSPAPRRSEIEPSDIRGILADTFILEAVDRETANVRLAGTRMCSLYGREIKGQGFLDLWSDDDRQAVATLATAVCEDGAGAVISANLFANRVRPVHCEFLLLPLRHGGPTFDRILGSCAVFNRPYWFGSDPIIRQRIVSLRLVWPDDRPHFMRPFLERRGSVPPAVAGGMRRHGHLFVVDGGKS</sequence>
<evidence type="ECO:0000313" key="2">
    <source>
        <dbReference type="Proteomes" id="UP000199071"/>
    </source>
</evidence>
<reference evidence="1 2" key="1">
    <citation type="submission" date="2016-10" db="EMBL/GenBank/DDBJ databases">
        <authorList>
            <person name="de Groot N.N."/>
        </authorList>
    </citation>
    <scope>NUCLEOTIDE SEQUENCE [LARGE SCALE GENOMIC DNA]</scope>
    <source>
        <strain evidence="1 2">ATCC 35022</strain>
    </source>
</reference>
<accession>A0A1G6DIE5</accession>
<protein>
    <recommendedName>
        <fullName evidence="3">PAS domain-containing protein</fullName>
    </recommendedName>
</protein>